<reference evidence="1" key="1">
    <citation type="submission" date="2022-02" db="EMBL/GenBank/DDBJ databases">
        <title>Plant Genome Project.</title>
        <authorList>
            <person name="Zhang R.-G."/>
        </authorList>
    </citation>
    <scope>NUCLEOTIDE SEQUENCE</scope>
    <source>
        <strain evidence="1">AT1</strain>
    </source>
</reference>
<gene>
    <name evidence="1" type="ORF">RHMOL_Rhmol09G0235100</name>
</gene>
<evidence type="ECO:0000313" key="1">
    <source>
        <dbReference type="EMBL" id="KAI8540092.1"/>
    </source>
</evidence>
<dbReference type="EMBL" id="CM046396">
    <property type="protein sequence ID" value="KAI8540092.1"/>
    <property type="molecule type" value="Genomic_DNA"/>
</dbReference>
<name>A0ACC0MHX5_RHOML</name>
<keyword evidence="2" id="KW-1185">Reference proteome</keyword>
<comment type="caution">
    <text evidence="1">The sequence shown here is derived from an EMBL/GenBank/DDBJ whole genome shotgun (WGS) entry which is preliminary data.</text>
</comment>
<proteinExistence type="predicted"/>
<organism evidence="1 2">
    <name type="scientific">Rhododendron molle</name>
    <name type="common">Chinese azalea</name>
    <name type="synonym">Azalea mollis</name>
    <dbReference type="NCBI Taxonomy" id="49168"/>
    <lineage>
        <taxon>Eukaryota</taxon>
        <taxon>Viridiplantae</taxon>
        <taxon>Streptophyta</taxon>
        <taxon>Embryophyta</taxon>
        <taxon>Tracheophyta</taxon>
        <taxon>Spermatophyta</taxon>
        <taxon>Magnoliopsida</taxon>
        <taxon>eudicotyledons</taxon>
        <taxon>Gunneridae</taxon>
        <taxon>Pentapetalae</taxon>
        <taxon>asterids</taxon>
        <taxon>Ericales</taxon>
        <taxon>Ericaceae</taxon>
        <taxon>Ericoideae</taxon>
        <taxon>Rhodoreae</taxon>
        <taxon>Rhododendron</taxon>
    </lineage>
</organism>
<protein>
    <submittedName>
        <fullName evidence="1">Uncharacterized protein</fullName>
    </submittedName>
</protein>
<dbReference type="Proteomes" id="UP001062846">
    <property type="component" value="Chromosome 9"/>
</dbReference>
<sequence length="99" mass="11196">MFTDGQSLHEFCKSALLDRVMGIADSRMLFEEPNEAKNDVDQNEKIRQAKVRECLMSLMRIGVACSAESPSERMNVRDAFVGLMTIMEVFLGVGIHDKR</sequence>
<accession>A0ACC0MHX5</accession>
<evidence type="ECO:0000313" key="2">
    <source>
        <dbReference type="Proteomes" id="UP001062846"/>
    </source>
</evidence>